<proteinExistence type="predicted"/>
<dbReference type="Proteomes" id="UP000095751">
    <property type="component" value="Unassembled WGS sequence"/>
</dbReference>
<evidence type="ECO:0000256" key="1">
    <source>
        <dbReference type="SAM" id="MobiDB-lite"/>
    </source>
</evidence>
<name>A0A1E7FAN4_9STRA</name>
<sequence length="131" mass="14439">MNFMEKVRRASKTVVDAGAKQMLKTDVLFLDREINTRKQSFGIEIYDLMAELEAAEGMSDQDKEAKIRASFDNARKDIAVVQAKKECKREEMAVLVTTAGMGELPASSSIPPSSGAVLTNSHPQDSEIENM</sequence>
<protein>
    <submittedName>
        <fullName evidence="2">Uncharacterized protein</fullName>
    </submittedName>
</protein>
<gene>
    <name evidence="2" type="ORF">FRACYDRAFT_239880</name>
</gene>
<accession>A0A1E7FAN4</accession>
<evidence type="ECO:0000313" key="2">
    <source>
        <dbReference type="EMBL" id="OEU15204.1"/>
    </source>
</evidence>
<feature type="compositionally biased region" description="Low complexity" evidence="1">
    <location>
        <begin position="105"/>
        <end position="114"/>
    </location>
</feature>
<dbReference type="OrthoDB" id="37854at2759"/>
<dbReference type="KEGG" id="fcy:FRACYDRAFT_239880"/>
<dbReference type="AlphaFoldDB" id="A0A1E7FAN4"/>
<feature type="region of interest" description="Disordered" evidence="1">
    <location>
        <begin position="103"/>
        <end position="131"/>
    </location>
</feature>
<organism evidence="2 3">
    <name type="scientific">Fragilariopsis cylindrus CCMP1102</name>
    <dbReference type="NCBI Taxonomy" id="635003"/>
    <lineage>
        <taxon>Eukaryota</taxon>
        <taxon>Sar</taxon>
        <taxon>Stramenopiles</taxon>
        <taxon>Ochrophyta</taxon>
        <taxon>Bacillariophyta</taxon>
        <taxon>Bacillariophyceae</taxon>
        <taxon>Bacillariophycidae</taxon>
        <taxon>Bacillariales</taxon>
        <taxon>Bacillariaceae</taxon>
        <taxon>Fragilariopsis</taxon>
    </lineage>
</organism>
<dbReference type="EMBL" id="KV784359">
    <property type="protein sequence ID" value="OEU15204.1"/>
    <property type="molecule type" value="Genomic_DNA"/>
</dbReference>
<dbReference type="InParanoid" id="A0A1E7FAN4"/>
<reference evidence="2 3" key="1">
    <citation type="submission" date="2016-09" db="EMBL/GenBank/DDBJ databases">
        <title>Extensive genetic diversity and differential bi-allelic expression allows diatom success in the polar Southern Ocean.</title>
        <authorList>
            <consortium name="DOE Joint Genome Institute"/>
            <person name="Mock T."/>
            <person name="Otillar R.P."/>
            <person name="Strauss J."/>
            <person name="Dupont C."/>
            <person name="Frickenhaus S."/>
            <person name="Maumus F."/>
            <person name="Mcmullan M."/>
            <person name="Sanges R."/>
            <person name="Schmutz J."/>
            <person name="Toseland A."/>
            <person name="Valas R."/>
            <person name="Veluchamy A."/>
            <person name="Ward B.J."/>
            <person name="Allen A."/>
            <person name="Barry K."/>
            <person name="Falciatore A."/>
            <person name="Ferrante M."/>
            <person name="Fortunato A.E."/>
            <person name="Gloeckner G."/>
            <person name="Gruber A."/>
            <person name="Hipkin R."/>
            <person name="Janech M."/>
            <person name="Kroth P."/>
            <person name="Leese F."/>
            <person name="Lindquist E."/>
            <person name="Lyon B.R."/>
            <person name="Martin J."/>
            <person name="Mayer C."/>
            <person name="Parker M."/>
            <person name="Quesneville H."/>
            <person name="Raymond J."/>
            <person name="Uhlig C."/>
            <person name="Valentin K.U."/>
            <person name="Worden A.Z."/>
            <person name="Armbrust E.V."/>
            <person name="Bowler C."/>
            <person name="Green B."/>
            <person name="Moulton V."/>
            <person name="Van Oosterhout C."/>
            <person name="Grigoriev I."/>
        </authorList>
    </citation>
    <scope>NUCLEOTIDE SEQUENCE [LARGE SCALE GENOMIC DNA]</scope>
    <source>
        <strain evidence="2 3">CCMP1102</strain>
    </source>
</reference>
<keyword evidence="3" id="KW-1185">Reference proteome</keyword>
<evidence type="ECO:0000313" key="3">
    <source>
        <dbReference type="Proteomes" id="UP000095751"/>
    </source>
</evidence>